<feature type="transmembrane region" description="Helical" evidence="1">
    <location>
        <begin position="287"/>
        <end position="310"/>
    </location>
</feature>
<sequence>MNSIKSAVWGWFKQKAIPEESLAHALSLACDGSENQPSQLQWRTLTELLLTWGAALLIGAGLVFFIAANWQNMGRFERFALLESSLVIVVAIYILLRYRAWKNGDRLGFGYTSANAALLAVSIIIGSLLALVGQTYQTGADPWQLFALWALFALPIAWLAGSELLWLLQALLLNLTVVLYYQTFPSLFGSLFLFELALGPLFILNLLLHLGSLLLSGKLGCLAGNRSLNKRFDAPILQQLTIAISVLCITLLAVEAIFDEQSRYWLVVYFGLFATGYWLYNFALKQIFVLAIGGFSLVAVFNSLLTRLMFETSEPVGLFLVLGLTIIGSTTWLTIWLRSRHQIFQDEGAHND</sequence>
<reference evidence="3 4" key="1">
    <citation type="submission" date="2021-01" db="EMBL/GenBank/DDBJ databases">
        <title>Genome sequence of Shewanella schlegeliana JCM 11561.</title>
        <authorList>
            <person name="Zhang H."/>
            <person name="Li C."/>
        </authorList>
    </citation>
    <scope>NUCLEOTIDE SEQUENCE [LARGE SCALE GENOMIC DNA]</scope>
    <source>
        <strain evidence="3 4">JCM 11561</strain>
    </source>
</reference>
<evidence type="ECO:0000256" key="1">
    <source>
        <dbReference type="SAM" id="Phobius"/>
    </source>
</evidence>
<keyword evidence="1" id="KW-1133">Transmembrane helix</keyword>
<name>A0ABS1T5I2_9GAMM</name>
<feature type="transmembrane region" description="Helical" evidence="1">
    <location>
        <begin position="316"/>
        <end position="337"/>
    </location>
</feature>
<dbReference type="Pfam" id="PF09925">
    <property type="entry name" value="DUF2157"/>
    <property type="match status" value="1"/>
</dbReference>
<feature type="domain" description="DUF2157" evidence="2">
    <location>
        <begin position="11"/>
        <end position="166"/>
    </location>
</feature>
<keyword evidence="1" id="KW-0812">Transmembrane</keyword>
<feature type="transmembrane region" description="Helical" evidence="1">
    <location>
        <begin position="79"/>
        <end position="96"/>
    </location>
</feature>
<feature type="transmembrane region" description="Helical" evidence="1">
    <location>
        <begin position="108"/>
        <end position="131"/>
    </location>
</feature>
<proteinExistence type="predicted"/>
<dbReference type="InterPro" id="IPR018677">
    <property type="entry name" value="DUF2157"/>
</dbReference>
<dbReference type="EMBL" id="JAESVD010000013">
    <property type="protein sequence ID" value="MBL4915092.1"/>
    <property type="molecule type" value="Genomic_DNA"/>
</dbReference>
<evidence type="ECO:0000313" key="3">
    <source>
        <dbReference type="EMBL" id="MBL4915092.1"/>
    </source>
</evidence>
<protein>
    <submittedName>
        <fullName evidence="3">DUF2157 domain-containing protein</fullName>
    </submittedName>
</protein>
<evidence type="ECO:0000313" key="4">
    <source>
        <dbReference type="Proteomes" id="UP000604898"/>
    </source>
</evidence>
<feature type="transmembrane region" description="Helical" evidence="1">
    <location>
        <begin position="236"/>
        <end position="258"/>
    </location>
</feature>
<feature type="transmembrane region" description="Helical" evidence="1">
    <location>
        <begin position="48"/>
        <end position="67"/>
    </location>
</feature>
<feature type="transmembrane region" description="Helical" evidence="1">
    <location>
        <begin position="143"/>
        <end position="159"/>
    </location>
</feature>
<dbReference type="RefSeq" id="WP_202723363.1">
    <property type="nucleotide sequence ID" value="NZ_BPEX01000010.1"/>
</dbReference>
<evidence type="ECO:0000259" key="2">
    <source>
        <dbReference type="Pfam" id="PF09925"/>
    </source>
</evidence>
<feature type="transmembrane region" description="Helical" evidence="1">
    <location>
        <begin position="187"/>
        <end position="215"/>
    </location>
</feature>
<organism evidence="3 4">
    <name type="scientific">Shewanella schlegeliana</name>
    <dbReference type="NCBI Taxonomy" id="190308"/>
    <lineage>
        <taxon>Bacteria</taxon>
        <taxon>Pseudomonadati</taxon>
        <taxon>Pseudomonadota</taxon>
        <taxon>Gammaproteobacteria</taxon>
        <taxon>Alteromonadales</taxon>
        <taxon>Shewanellaceae</taxon>
        <taxon>Shewanella</taxon>
    </lineage>
</organism>
<feature type="transmembrane region" description="Helical" evidence="1">
    <location>
        <begin position="264"/>
        <end position="280"/>
    </location>
</feature>
<keyword evidence="1" id="KW-0472">Membrane</keyword>
<gene>
    <name evidence="3" type="ORF">JMA39_18500</name>
</gene>
<comment type="caution">
    <text evidence="3">The sequence shown here is derived from an EMBL/GenBank/DDBJ whole genome shotgun (WGS) entry which is preliminary data.</text>
</comment>
<keyword evidence="4" id="KW-1185">Reference proteome</keyword>
<accession>A0ABS1T5I2</accession>
<dbReference type="Proteomes" id="UP000604898">
    <property type="component" value="Unassembled WGS sequence"/>
</dbReference>